<protein>
    <recommendedName>
        <fullName evidence="5">Signal peptidase I</fullName>
        <ecNumber evidence="5">3.4.21.89</ecNumber>
    </recommendedName>
</protein>
<name>A0A543ANB5_9MICC</name>
<dbReference type="EC" id="3.4.21.89" evidence="5"/>
<dbReference type="InterPro" id="IPR019533">
    <property type="entry name" value="Peptidase_S26"/>
</dbReference>
<keyword evidence="3 7" id="KW-1133">Transmembrane helix</keyword>
<organism evidence="8 9">
    <name type="scientific">Enteractinococcus coprophilus</name>
    <dbReference type="NCBI Taxonomy" id="1027633"/>
    <lineage>
        <taxon>Bacteria</taxon>
        <taxon>Bacillati</taxon>
        <taxon>Actinomycetota</taxon>
        <taxon>Actinomycetes</taxon>
        <taxon>Micrococcales</taxon>
        <taxon>Micrococcaceae</taxon>
    </lineage>
</organism>
<dbReference type="OrthoDB" id="3178064at2"/>
<evidence type="ECO:0000256" key="3">
    <source>
        <dbReference type="ARBA" id="ARBA00022989"/>
    </source>
</evidence>
<evidence type="ECO:0000256" key="7">
    <source>
        <dbReference type="SAM" id="Phobius"/>
    </source>
</evidence>
<evidence type="ECO:0000313" key="8">
    <source>
        <dbReference type="EMBL" id="TQL74080.1"/>
    </source>
</evidence>
<evidence type="ECO:0000256" key="2">
    <source>
        <dbReference type="ARBA" id="ARBA00022692"/>
    </source>
</evidence>
<keyword evidence="2 7" id="KW-0812">Transmembrane</keyword>
<dbReference type="AlphaFoldDB" id="A0A543ANB5"/>
<evidence type="ECO:0000256" key="6">
    <source>
        <dbReference type="SAM" id="MobiDB-lite"/>
    </source>
</evidence>
<accession>A0A543ANB5</accession>
<dbReference type="GO" id="GO:0009003">
    <property type="term" value="F:signal peptidase activity"/>
    <property type="evidence" value="ECO:0007669"/>
    <property type="project" value="UniProtKB-EC"/>
</dbReference>
<dbReference type="PANTHER" id="PTHR10806:SF6">
    <property type="entry name" value="SIGNAL PEPTIDASE COMPLEX CATALYTIC SUBUNIT SEC11"/>
    <property type="match status" value="1"/>
</dbReference>
<dbReference type="RefSeq" id="WP_141864470.1">
    <property type="nucleotide sequence ID" value="NZ_BAABAN010000016.1"/>
</dbReference>
<proteinExistence type="predicted"/>
<dbReference type="GO" id="GO:0016020">
    <property type="term" value="C:membrane"/>
    <property type="evidence" value="ECO:0007669"/>
    <property type="project" value="UniProtKB-SubCell"/>
</dbReference>
<dbReference type="EMBL" id="VFOU01000001">
    <property type="protein sequence ID" value="TQL74080.1"/>
    <property type="molecule type" value="Genomic_DNA"/>
</dbReference>
<feature type="transmembrane region" description="Helical" evidence="7">
    <location>
        <begin position="29"/>
        <end position="51"/>
    </location>
</feature>
<reference evidence="8 9" key="1">
    <citation type="submission" date="2019-06" db="EMBL/GenBank/DDBJ databases">
        <title>Sequencing the genomes of 1000 actinobacteria strains.</title>
        <authorList>
            <person name="Klenk H.-P."/>
        </authorList>
    </citation>
    <scope>NUCLEOTIDE SEQUENCE [LARGE SCALE GENOMIC DNA]</scope>
    <source>
        <strain evidence="8 9">DSM 24083</strain>
    </source>
</reference>
<dbReference type="InterPro" id="IPR036286">
    <property type="entry name" value="LexA/Signal_pep-like_sf"/>
</dbReference>
<evidence type="ECO:0000256" key="4">
    <source>
        <dbReference type="ARBA" id="ARBA00023136"/>
    </source>
</evidence>
<evidence type="ECO:0000313" key="9">
    <source>
        <dbReference type="Proteomes" id="UP000319746"/>
    </source>
</evidence>
<dbReference type="GO" id="GO:0006465">
    <property type="term" value="P:signal peptide processing"/>
    <property type="evidence" value="ECO:0007669"/>
    <property type="project" value="UniProtKB-UniRule"/>
</dbReference>
<keyword evidence="4 7" id="KW-0472">Membrane</keyword>
<dbReference type="PANTHER" id="PTHR10806">
    <property type="entry name" value="SIGNAL PEPTIDASE COMPLEX CATALYTIC SUBUNIT SEC11"/>
    <property type="match status" value="1"/>
</dbReference>
<comment type="caution">
    <text evidence="8">The sequence shown here is derived from an EMBL/GenBank/DDBJ whole genome shotgun (WGS) entry which is preliminary data.</text>
</comment>
<dbReference type="PRINTS" id="PR00728">
    <property type="entry name" value="SIGNALPTASE"/>
</dbReference>
<dbReference type="CDD" id="cd06530">
    <property type="entry name" value="S26_SPase_I"/>
    <property type="match status" value="1"/>
</dbReference>
<dbReference type="GO" id="GO:0004252">
    <property type="term" value="F:serine-type endopeptidase activity"/>
    <property type="evidence" value="ECO:0007669"/>
    <property type="project" value="UniProtKB-UniRule"/>
</dbReference>
<dbReference type="InterPro" id="IPR001733">
    <property type="entry name" value="Peptidase_S26B"/>
</dbReference>
<dbReference type="NCBIfam" id="TIGR02228">
    <property type="entry name" value="sigpep_I_arch"/>
    <property type="match status" value="1"/>
</dbReference>
<comment type="subcellular location">
    <subcellularLocation>
        <location evidence="1">Membrane</location>
    </subcellularLocation>
</comment>
<dbReference type="SUPFAM" id="SSF51306">
    <property type="entry name" value="LexA/Signal peptidase"/>
    <property type="match status" value="1"/>
</dbReference>
<sequence length="205" mass="21811">METRSDTRHSQREADRAARAEDPGVLRGVISGVTATVLVGLLLIVGAVAIVPKLMGGAGLTVLSGSMEPTYSPGDMVVSVPQESYAIGDVVTFQPVSGDPTLVTHRIIAHRAGDEGVSYVTRGDANGQDDDPIIEEQVMGKVIYHVPYVGHVSMLFGQHRTMIVVIAALGLFGYAIYAISSGVISSRRQKRSEQSQRSEGHDLIA</sequence>
<evidence type="ECO:0000256" key="5">
    <source>
        <dbReference type="NCBIfam" id="TIGR02228"/>
    </source>
</evidence>
<evidence type="ECO:0000256" key="1">
    <source>
        <dbReference type="ARBA" id="ARBA00004370"/>
    </source>
</evidence>
<feature type="region of interest" description="Disordered" evidence="6">
    <location>
        <begin position="1"/>
        <end position="20"/>
    </location>
</feature>
<keyword evidence="9" id="KW-1185">Reference proteome</keyword>
<gene>
    <name evidence="8" type="ORF">FB556_0531</name>
</gene>
<feature type="transmembrane region" description="Helical" evidence="7">
    <location>
        <begin position="162"/>
        <end position="184"/>
    </location>
</feature>
<dbReference type="Proteomes" id="UP000319746">
    <property type="component" value="Unassembled WGS sequence"/>
</dbReference>